<name>A0A926KWI8_9ACTN</name>
<organism evidence="2 3">
    <name type="scientific">Streptomyces griseicoloratus</name>
    <dbReference type="NCBI Taxonomy" id="2752516"/>
    <lineage>
        <taxon>Bacteria</taxon>
        <taxon>Bacillati</taxon>
        <taxon>Actinomycetota</taxon>
        <taxon>Actinomycetes</taxon>
        <taxon>Kitasatosporales</taxon>
        <taxon>Streptomycetaceae</taxon>
        <taxon>Streptomyces</taxon>
    </lineage>
</organism>
<evidence type="ECO:0000256" key="1">
    <source>
        <dbReference type="ARBA" id="ARBA00022598"/>
    </source>
</evidence>
<accession>A0A926KWI8</accession>
<gene>
    <name evidence="2" type="ORF">H0H10_02255</name>
</gene>
<dbReference type="Gene3D" id="3.30.559.30">
    <property type="entry name" value="Nonribosomal peptide synthetase, condensation domain"/>
    <property type="match status" value="1"/>
</dbReference>
<dbReference type="GO" id="GO:0044550">
    <property type="term" value="P:secondary metabolite biosynthetic process"/>
    <property type="evidence" value="ECO:0007669"/>
    <property type="project" value="TreeGrafter"/>
</dbReference>
<dbReference type="Proteomes" id="UP000621210">
    <property type="component" value="Unassembled WGS sequence"/>
</dbReference>
<dbReference type="EMBL" id="JACVQF010000070">
    <property type="protein sequence ID" value="MBD0418003.1"/>
    <property type="molecule type" value="Genomic_DNA"/>
</dbReference>
<proteinExistence type="predicted"/>
<dbReference type="GO" id="GO:0005737">
    <property type="term" value="C:cytoplasm"/>
    <property type="evidence" value="ECO:0007669"/>
    <property type="project" value="TreeGrafter"/>
</dbReference>
<dbReference type="GO" id="GO:0031177">
    <property type="term" value="F:phosphopantetheine binding"/>
    <property type="evidence" value="ECO:0007669"/>
    <property type="project" value="TreeGrafter"/>
</dbReference>
<dbReference type="GO" id="GO:0043041">
    <property type="term" value="P:amino acid activation for nonribosomal peptide biosynthetic process"/>
    <property type="evidence" value="ECO:0007669"/>
    <property type="project" value="TreeGrafter"/>
</dbReference>
<evidence type="ECO:0000313" key="3">
    <source>
        <dbReference type="Proteomes" id="UP000621210"/>
    </source>
</evidence>
<feature type="non-terminal residue" evidence="2">
    <location>
        <position position="1"/>
    </location>
</feature>
<dbReference type="SUPFAM" id="SSF52777">
    <property type="entry name" value="CoA-dependent acyltransferases"/>
    <property type="match status" value="1"/>
</dbReference>
<feature type="non-terminal residue" evidence="2">
    <location>
        <position position="191"/>
    </location>
</feature>
<keyword evidence="3" id="KW-1185">Reference proteome</keyword>
<sequence length="191" mass="20391">HPHVERLIGDFTNLVLLEVDTESAGTFAARAQNLQRRLWQDLEHRAYGGVRLLREVARHHGPERAAMPVVFTSVLGQDMPGGSPADPLPGLGHVVSAVSQTPQVTLDCQVVEVAGGLSVSWDAVEALFPEGVLDDAFSTYVSLVEELADGEGAWESECPVVTPAGHVAVVAGVNATERSLPVGLLHEPFFE</sequence>
<dbReference type="PANTHER" id="PTHR45527:SF10">
    <property type="entry name" value="PYOCHELIN SYNTHASE PCHF"/>
    <property type="match status" value="1"/>
</dbReference>
<keyword evidence="1" id="KW-0436">Ligase</keyword>
<evidence type="ECO:0000313" key="2">
    <source>
        <dbReference type="EMBL" id="MBD0418003.1"/>
    </source>
</evidence>
<dbReference type="GO" id="GO:0016874">
    <property type="term" value="F:ligase activity"/>
    <property type="evidence" value="ECO:0007669"/>
    <property type="project" value="UniProtKB-KW"/>
</dbReference>
<reference evidence="2" key="1">
    <citation type="submission" date="2020-09" db="EMBL/GenBank/DDBJ databases">
        <title>Streptomyces grisecoloratus sp. nov., isolated from cotton soil.</title>
        <authorList>
            <person name="Xing L."/>
        </authorList>
    </citation>
    <scope>NUCLEOTIDE SEQUENCE</scope>
    <source>
        <strain evidence="2">TRM S81-3</strain>
    </source>
</reference>
<reference evidence="2" key="2">
    <citation type="submission" date="2020-09" db="EMBL/GenBank/DDBJ databases">
        <authorList>
            <person name="Luo X."/>
        </authorList>
    </citation>
    <scope>NUCLEOTIDE SEQUENCE</scope>
    <source>
        <strain evidence="2">TRM S81-3</strain>
    </source>
</reference>
<comment type="caution">
    <text evidence="2">The sequence shown here is derived from an EMBL/GenBank/DDBJ whole genome shotgun (WGS) entry which is preliminary data.</text>
</comment>
<protein>
    <submittedName>
        <fullName evidence="2">Non-ribosomal peptide synthetase</fullName>
    </submittedName>
</protein>
<dbReference type="PANTHER" id="PTHR45527">
    <property type="entry name" value="NONRIBOSOMAL PEPTIDE SYNTHETASE"/>
    <property type="match status" value="1"/>
</dbReference>
<dbReference type="AlphaFoldDB" id="A0A926KWI8"/>